<dbReference type="PANTHER" id="PTHR13269">
    <property type="entry name" value="NUCLEOPORIN NDC1"/>
    <property type="match status" value="1"/>
</dbReference>
<evidence type="ECO:0000256" key="1">
    <source>
        <dbReference type="ARBA" id="ARBA00004232"/>
    </source>
</evidence>
<protein>
    <submittedName>
        <fullName evidence="14">Uncharacterized protein</fullName>
    </submittedName>
</protein>
<evidence type="ECO:0000256" key="10">
    <source>
        <dbReference type="ARBA" id="ARBA00023132"/>
    </source>
</evidence>
<dbReference type="GO" id="GO:0051028">
    <property type="term" value="P:mRNA transport"/>
    <property type="evidence" value="ECO:0007669"/>
    <property type="project" value="UniProtKB-KW"/>
</dbReference>
<dbReference type="GO" id="GO:0006999">
    <property type="term" value="P:nuclear pore organization"/>
    <property type="evidence" value="ECO:0007669"/>
    <property type="project" value="TreeGrafter"/>
</dbReference>
<feature type="transmembrane region" description="Helical" evidence="13">
    <location>
        <begin position="117"/>
        <end position="139"/>
    </location>
</feature>
<sequence>MIEVTRAMIGRLGNTTTIIKDRFLGFLIWQSCQSTLVYFLCKTLLAPLAPSTTFSARRLCLPLLPTLPPSVLHFPLPGQPLPSDFRRRARITLSFILFLASSGVSAFLSVVCLSGCQVFGALGLRGLAVGLIYGSHYVLTRRWVLDFPIVQRPVFFSYKMGVRKAIVKAIKLSSAGRCQLRLRPLATSQTGATVAVSSSSITTAAVEEKGATSRCRCDPDSRSGCGGVVPLGPKGTIATTTRWWLTT</sequence>
<dbReference type="GO" id="GO:0015031">
    <property type="term" value="P:protein transport"/>
    <property type="evidence" value="ECO:0007669"/>
    <property type="project" value="UniProtKB-KW"/>
</dbReference>
<reference evidence="14" key="1">
    <citation type="submission" date="2023-04" db="EMBL/GenBank/DDBJ databases">
        <authorList>
            <person name="Vijverberg K."/>
            <person name="Xiong W."/>
            <person name="Schranz E."/>
        </authorList>
    </citation>
    <scope>NUCLEOTIDE SEQUENCE</scope>
</reference>
<proteinExistence type="inferred from homology"/>
<dbReference type="Proteomes" id="UP001177003">
    <property type="component" value="Chromosome 8"/>
</dbReference>
<evidence type="ECO:0000256" key="2">
    <source>
        <dbReference type="ARBA" id="ARBA00004567"/>
    </source>
</evidence>
<keyword evidence="12" id="KW-0539">Nucleus</keyword>
<evidence type="ECO:0000313" key="14">
    <source>
        <dbReference type="EMBL" id="CAI9295477.1"/>
    </source>
</evidence>
<evidence type="ECO:0000256" key="13">
    <source>
        <dbReference type="SAM" id="Phobius"/>
    </source>
</evidence>
<dbReference type="PANTHER" id="PTHR13269:SF6">
    <property type="entry name" value="NUCLEOPORIN NDC1"/>
    <property type="match status" value="1"/>
</dbReference>
<evidence type="ECO:0000256" key="5">
    <source>
        <dbReference type="ARBA" id="ARBA00022692"/>
    </source>
</evidence>
<keyword evidence="8 13" id="KW-1133">Transmembrane helix</keyword>
<accession>A0AA35ZPQ8</accession>
<evidence type="ECO:0000256" key="12">
    <source>
        <dbReference type="ARBA" id="ARBA00023242"/>
    </source>
</evidence>
<evidence type="ECO:0000256" key="4">
    <source>
        <dbReference type="ARBA" id="ARBA00022448"/>
    </source>
</evidence>
<keyword evidence="9" id="KW-0811">Translocation</keyword>
<dbReference type="GO" id="GO:0070762">
    <property type="term" value="C:nuclear pore transmembrane ring"/>
    <property type="evidence" value="ECO:0007669"/>
    <property type="project" value="TreeGrafter"/>
</dbReference>
<evidence type="ECO:0000256" key="11">
    <source>
        <dbReference type="ARBA" id="ARBA00023136"/>
    </source>
</evidence>
<keyword evidence="4" id="KW-0813">Transport</keyword>
<comment type="subcellular location">
    <subcellularLocation>
        <location evidence="1">Nucleus membrane</location>
        <topology evidence="1">Multi-pass membrane protein</topology>
    </subcellularLocation>
    <subcellularLocation>
        <location evidence="2">Nucleus</location>
        <location evidence="2">Nuclear pore complex</location>
    </subcellularLocation>
</comment>
<evidence type="ECO:0000313" key="15">
    <source>
        <dbReference type="Proteomes" id="UP001177003"/>
    </source>
</evidence>
<evidence type="ECO:0000256" key="3">
    <source>
        <dbReference type="ARBA" id="ARBA00005760"/>
    </source>
</evidence>
<evidence type="ECO:0000256" key="7">
    <source>
        <dbReference type="ARBA" id="ARBA00022927"/>
    </source>
</evidence>
<keyword evidence="11 13" id="KW-0472">Membrane</keyword>
<dbReference type="GO" id="GO:0030674">
    <property type="term" value="F:protein-macromolecule adaptor activity"/>
    <property type="evidence" value="ECO:0007669"/>
    <property type="project" value="TreeGrafter"/>
</dbReference>
<comment type="similarity">
    <text evidence="3">Belongs to the NDC1 family.</text>
</comment>
<keyword evidence="5 13" id="KW-0812">Transmembrane</keyword>
<dbReference type="EMBL" id="OX465084">
    <property type="protein sequence ID" value="CAI9295477.1"/>
    <property type="molecule type" value="Genomic_DNA"/>
</dbReference>
<organism evidence="14 15">
    <name type="scientific">Lactuca saligna</name>
    <name type="common">Willowleaf lettuce</name>
    <dbReference type="NCBI Taxonomy" id="75948"/>
    <lineage>
        <taxon>Eukaryota</taxon>
        <taxon>Viridiplantae</taxon>
        <taxon>Streptophyta</taxon>
        <taxon>Embryophyta</taxon>
        <taxon>Tracheophyta</taxon>
        <taxon>Spermatophyta</taxon>
        <taxon>Magnoliopsida</taxon>
        <taxon>eudicotyledons</taxon>
        <taxon>Gunneridae</taxon>
        <taxon>Pentapetalae</taxon>
        <taxon>asterids</taxon>
        <taxon>campanulids</taxon>
        <taxon>Asterales</taxon>
        <taxon>Asteraceae</taxon>
        <taxon>Cichorioideae</taxon>
        <taxon>Cichorieae</taxon>
        <taxon>Lactucinae</taxon>
        <taxon>Lactuca</taxon>
    </lineage>
</organism>
<gene>
    <name evidence="14" type="ORF">LSALG_LOCUS34417</name>
</gene>
<keyword evidence="7" id="KW-0653">Protein transport</keyword>
<feature type="transmembrane region" description="Helical" evidence="13">
    <location>
        <begin position="91"/>
        <end position="111"/>
    </location>
</feature>
<evidence type="ECO:0000256" key="9">
    <source>
        <dbReference type="ARBA" id="ARBA00023010"/>
    </source>
</evidence>
<keyword evidence="15" id="KW-1185">Reference proteome</keyword>
<dbReference type="GO" id="GO:0031965">
    <property type="term" value="C:nuclear membrane"/>
    <property type="evidence" value="ECO:0007669"/>
    <property type="project" value="UniProtKB-SubCell"/>
</dbReference>
<keyword evidence="6" id="KW-0509">mRNA transport</keyword>
<dbReference type="InterPro" id="IPR019049">
    <property type="entry name" value="Nucleoporin_prot_Ndc1/Nup"/>
</dbReference>
<dbReference type="AlphaFoldDB" id="A0AA35ZPQ8"/>
<keyword evidence="10" id="KW-0906">Nuclear pore complex</keyword>
<name>A0AA35ZPQ8_LACSI</name>
<evidence type="ECO:0000256" key="6">
    <source>
        <dbReference type="ARBA" id="ARBA00022816"/>
    </source>
</evidence>
<evidence type="ECO:0000256" key="8">
    <source>
        <dbReference type="ARBA" id="ARBA00022989"/>
    </source>
</evidence>